<evidence type="ECO:0000313" key="1">
    <source>
        <dbReference type="EMBL" id="VEN57641.1"/>
    </source>
</evidence>
<reference evidence="1 2" key="1">
    <citation type="submission" date="2019-01" db="EMBL/GenBank/DDBJ databases">
        <authorList>
            <person name="Sayadi A."/>
        </authorList>
    </citation>
    <scope>NUCLEOTIDE SEQUENCE [LARGE SCALE GENOMIC DNA]</scope>
</reference>
<gene>
    <name evidence="1" type="ORF">CALMAC_LOCUS16223</name>
</gene>
<accession>A0A653DDM0</accession>
<protein>
    <submittedName>
        <fullName evidence="1">Uncharacterized protein</fullName>
    </submittedName>
</protein>
<evidence type="ECO:0000313" key="2">
    <source>
        <dbReference type="Proteomes" id="UP000410492"/>
    </source>
</evidence>
<dbReference type="EMBL" id="CAACVG010011234">
    <property type="protein sequence ID" value="VEN57641.1"/>
    <property type="molecule type" value="Genomic_DNA"/>
</dbReference>
<sequence>MDNGHVNNGFGLIECHVASGFESNANGLSCPISHGDVSQHDDNRYSRMSSRQKRIKQHIKPGCHWNVKQIMTLA</sequence>
<dbReference type="Proteomes" id="UP000410492">
    <property type="component" value="Unassembled WGS sequence"/>
</dbReference>
<organism evidence="1 2">
    <name type="scientific">Callosobruchus maculatus</name>
    <name type="common">Southern cowpea weevil</name>
    <name type="synonym">Pulse bruchid</name>
    <dbReference type="NCBI Taxonomy" id="64391"/>
    <lineage>
        <taxon>Eukaryota</taxon>
        <taxon>Metazoa</taxon>
        <taxon>Ecdysozoa</taxon>
        <taxon>Arthropoda</taxon>
        <taxon>Hexapoda</taxon>
        <taxon>Insecta</taxon>
        <taxon>Pterygota</taxon>
        <taxon>Neoptera</taxon>
        <taxon>Endopterygota</taxon>
        <taxon>Coleoptera</taxon>
        <taxon>Polyphaga</taxon>
        <taxon>Cucujiformia</taxon>
        <taxon>Chrysomeloidea</taxon>
        <taxon>Chrysomelidae</taxon>
        <taxon>Bruchinae</taxon>
        <taxon>Bruchini</taxon>
        <taxon>Callosobruchus</taxon>
    </lineage>
</organism>
<keyword evidence="2" id="KW-1185">Reference proteome</keyword>
<dbReference type="AlphaFoldDB" id="A0A653DDM0"/>
<proteinExistence type="predicted"/>
<name>A0A653DDM0_CALMS</name>